<feature type="transmembrane region" description="Helical" evidence="2">
    <location>
        <begin position="125"/>
        <end position="145"/>
    </location>
</feature>
<keyword evidence="2" id="KW-0812">Transmembrane</keyword>
<evidence type="ECO:0000256" key="1">
    <source>
        <dbReference type="SAM" id="Coils"/>
    </source>
</evidence>
<sequence length="1224" mass="142771">MGDNSYKFQKLTPISDVELGIYEDAIDFVFDNDDLKNIAISGQYSAGKSSLVESYKKNHPQLKFVHISLAHFRAADQISTDDPSKAINEVALEGKILNQLIHQINTDNIPQTNFKIKKKIKTKSIFINTFFMVLFIATILHITLFKKWIEFVPSLSEGVLTDFLRLSTKYDSLLISGSICAIISCFFIYKLIKAQKNRNVLKKINLQGNEIEIFEESDDSYFDRYLNEVLYLFENVSADAIIFEDMDRFNANHIFERLHEVNRLVNIHRKLVEKSWFSFIYNRFLAKNKKPTLRFIYLLRDDIFISKDRTKFFDYIIPVIPVVDSSNSYDQFISIFEKGDILSLFNERFLQGLSLYIDDMRILKNIYNEFLVYYNRLNITELDCNKMLAIIAYKNIFPRDFSELQLNQGMVFAIFNSKENIANDEINRLEKEIVTKENEINEINNEILESSQEVNVLYDHQLIPYNNYRHGYQNEIADVERRRSARVLNVENRSNGKLNSLNKELVKLRNELTYMSSKRLKEIISRENIDSIFKLIYTNEIGDKRDFNEIKSSEYFDLLKYLIRDGYIDETYTDYMTYFYENSLSRIDKVFLRSITDQKGKEPTYQLKNPKLVVARLREVDFEQEEVLNFDLLTYLLQTPAHVNLIKRLFKQLRENKSVEFIRDYFEAERAQPGFINRLNMLWPEFFSYALKESEFSADWVKRYSIGTFYYSASNTIEAINIDDCLTDYLSDSADYLAIAEPKVDKLISGFKLLGVSFASINFESANKALFDMVYQHSLYDINFSNLTLMLSEVYQLNSEDDIRHKNYTLVMSQHDSPLASYVNNHISDYLNMVLSSCDGSIVDDEAIVLSVLNNEEISDEQKDRYINYLQTSVTSLSEVENKSLWLSLLDKDIAVCSEENIVSYFANIDGLDDSLIGFINRTDAELDFASIDIEDEQKIKLFRAIIICNDLLNDKYEKLICSLNRIYSSSFGVKGIVGDKFKILVDKKIIRISLDSLKFIRENYPEQLFYYIKQNVETYVEIMTEESFVLDEAMSILSWNVDDDIKIKLLGFVKVPLIINSKEYSLAVNDYILENNFEPDELLSLTSSYKTWGTSTQSLILSRAIEYISTLITIPNYISEPLLKDLFTSENLDKQDKIALLIALLPNKDLSKTVCKEYLDLLGLSEFSKILGRGKPKIEVDATNQRLLTALKDNHLFYDFEEDKENPPYYKIIRRRSMFDSDT</sequence>
<name>A0A411WLV6_9GAMM</name>
<dbReference type="EMBL" id="CP034752">
    <property type="protein sequence ID" value="QBH97231.1"/>
    <property type="molecule type" value="Genomic_DNA"/>
</dbReference>
<feature type="coiled-coil region" evidence="1">
    <location>
        <begin position="419"/>
        <end position="453"/>
    </location>
</feature>
<keyword evidence="1" id="KW-0175">Coiled coil</keyword>
<keyword evidence="2" id="KW-1133">Transmembrane helix</keyword>
<protein>
    <recommendedName>
        <fullName evidence="3">YobI-like P-loop NTPase domain-containing protein</fullName>
    </recommendedName>
</protein>
<dbReference type="RefSeq" id="WP_130592166.1">
    <property type="nucleotide sequence ID" value="NZ_CP034752.1"/>
</dbReference>
<dbReference type="Pfam" id="PF20693">
    <property type="entry name" value="YobI-ATPase"/>
    <property type="match status" value="1"/>
</dbReference>
<evidence type="ECO:0000256" key="2">
    <source>
        <dbReference type="SAM" id="Phobius"/>
    </source>
</evidence>
<feature type="coiled-coil region" evidence="1">
    <location>
        <begin position="491"/>
        <end position="518"/>
    </location>
</feature>
<organism evidence="4 5">
    <name type="scientific">Limnobaculum zhutongyuii</name>
    <dbReference type="NCBI Taxonomy" id="2498113"/>
    <lineage>
        <taxon>Bacteria</taxon>
        <taxon>Pseudomonadati</taxon>
        <taxon>Pseudomonadota</taxon>
        <taxon>Gammaproteobacteria</taxon>
        <taxon>Enterobacterales</taxon>
        <taxon>Budviciaceae</taxon>
        <taxon>Limnobaculum</taxon>
    </lineage>
</organism>
<proteinExistence type="predicted"/>
<feature type="domain" description="YobI-like P-loop NTPase" evidence="3">
    <location>
        <begin position="22"/>
        <end position="411"/>
    </location>
</feature>
<dbReference type="OrthoDB" id="1701659at2"/>
<dbReference type="InterPro" id="IPR048428">
    <property type="entry name" value="YobI-NTPase"/>
</dbReference>
<gene>
    <name evidence="4" type="ORF">EKN56_12990</name>
</gene>
<reference evidence="4 5" key="1">
    <citation type="submission" date="2019-03" db="EMBL/GenBank/DDBJ databases">
        <title>Pragia sp. nov. isolated from the gut tract of Carduelis flavirostris.</title>
        <authorList>
            <person name="Ge Y."/>
        </authorList>
    </citation>
    <scope>NUCLEOTIDE SEQUENCE [LARGE SCALE GENOMIC DNA]</scope>
    <source>
        <strain evidence="4 5">CF-458</strain>
    </source>
</reference>
<evidence type="ECO:0000313" key="5">
    <source>
        <dbReference type="Proteomes" id="UP000293154"/>
    </source>
</evidence>
<dbReference type="AlphaFoldDB" id="A0A411WLV6"/>
<dbReference type="KEGG" id="prag:EKN56_12990"/>
<evidence type="ECO:0000259" key="3">
    <source>
        <dbReference type="Pfam" id="PF20693"/>
    </source>
</evidence>
<keyword evidence="5" id="KW-1185">Reference proteome</keyword>
<keyword evidence="2" id="KW-0472">Membrane</keyword>
<accession>A0A411WLV6</accession>
<dbReference type="Proteomes" id="UP000293154">
    <property type="component" value="Chromosome"/>
</dbReference>
<evidence type="ECO:0000313" key="4">
    <source>
        <dbReference type="EMBL" id="QBH97231.1"/>
    </source>
</evidence>